<dbReference type="Proteomes" id="UP000327044">
    <property type="component" value="Unassembled WGS sequence"/>
</dbReference>
<sequence>MKSITFTLCLIVTKIQCACVPSLYELACENLSDLKNGKNEDQVTLTIGNARKTPTETLSPGTFKEYPNLEELVIVSAVNKLEVDAFRELSKLLVLKMYKNSISVLPDFAFIVLPHLVKLDLRDNNIQQIATYGPFLFQNLKTVNLSFNKLRDLNWQCFAAPGLERLIVTNNRIQEIGARGVLSPDLITLNLASNEIYHLEDDVFQDLKQLEELVLSHNRFTTLWTKFKVKSLKKLDLSHNRITAIQDSVFDGIPQVERIYLNDNLLKKLPPQFATLNLTVVHLHNNRLQNLEMITLNPFSFELTFSKNPLSCLCLDNLILLMELKGITTTDCQREYYKNGMNPTCIALELDEWKWDNGKCSHNVVMEDYLYQFLDMNENITDCQ</sequence>
<keyword evidence="2" id="KW-0677">Repeat</keyword>
<dbReference type="InParanoid" id="A0A5N4ACT0"/>
<evidence type="ECO:0008006" key="6">
    <source>
        <dbReference type="Google" id="ProtNLM"/>
    </source>
</evidence>
<proteinExistence type="predicted"/>
<dbReference type="PANTHER" id="PTHR45617:SF181">
    <property type="entry name" value="LP04042P"/>
    <property type="match status" value="1"/>
</dbReference>
<dbReference type="Pfam" id="PF13855">
    <property type="entry name" value="LRR_8"/>
    <property type="match status" value="3"/>
</dbReference>
<gene>
    <name evidence="4" type="ORF">PPYR_11965</name>
</gene>
<feature type="signal peptide" evidence="3">
    <location>
        <begin position="1"/>
        <end position="17"/>
    </location>
</feature>
<evidence type="ECO:0000256" key="3">
    <source>
        <dbReference type="SAM" id="SignalP"/>
    </source>
</evidence>
<dbReference type="PROSITE" id="PS51450">
    <property type="entry name" value="LRR"/>
    <property type="match status" value="2"/>
</dbReference>
<reference evidence="4 5" key="1">
    <citation type="journal article" date="2018" name="Elife">
        <title>Firefly genomes illuminate parallel origins of bioluminescence in beetles.</title>
        <authorList>
            <person name="Fallon T.R."/>
            <person name="Lower S.E."/>
            <person name="Chang C.H."/>
            <person name="Bessho-Uehara M."/>
            <person name="Martin G.J."/>
            <person name="Bewick A.J."/>
            <person name="Behringer M."/>
            <person name="Debat H.J."/>
            <person name="Wong I."/>
            <person name="Day J.C."/>
            <person name="Suvorov A."/>
            <person name="Silva C.J."/>
            <person name="Stanger-Hall K.F."/>
            <person name="Hall D.W."/>
            <person name="Schmitz R.J."/>
            <person name="Nelson D.R."/>
            <person name="Lewis S.M."/>
            <person name="Shigenobu S."/>
            <person name="Bybee S.M."/>
            <person name="Larracuente A.M."/>
            <person name="Oba Y."/>
            <person name="Weng J.K."/>
        </authorList>
    </citation>
    <scope>NUCLEOTIDE SEQUENCE [LARGE SCALE GENOMIC DNA]</scope>
    <source>
        <strain evidence="4">1611_PpyrPB1</strain>
        <tissue evidence="4">Whole body</tissue>
    </source>
</reference>
<dbReference type="SMART" id="SM00369">
    <property type="entry name" value="LRR_TYP"/>
    <property type="match status" value="7"/>
</dbReference>
<keyword evidence="1" id="KW-0433">Leucine-rich repeat</keyword>
<dbReference type="InterPro" id="IPR001611">
    <property type="entry name" value="Leu-rich_rpt"/>
</dbReference>
<dbReference type="PANTHER" id="PTHR45617">
    <property type="entry name" value="LEUCINE RICH REPEAT FAMILY PROTEIN"/>
    <property type="match status" value="1"/>
</dbReference>
<evidence type="ECO:0000313" key="4">
    <source>
        <dbReference type="EMBL" id="KAB0795126.1"/>
    </source>
</evidence>
<dbReference type="OrthoDB" id="1055097at2759"/>
<dbReference type="InterPro" id="IPR032675">
    <property type="entry name" value="LRR_dom_sf"/>
</dbReference>
<dbReference type="Gene3D" id="3.80.10.10">
    <property type="entry name" value="Ribonuclease Inhibitor"/>
    <property type="match status" value="2"/>
</dbReference>
<protein>
    <recommendedName>
        <fullName evidence="6">LRRCT domain-containing protein</fullName>
    </recommendedName>
</protein>
<dbReference type="EMBL" id="VVIM01000008">
    <property type="protein sequence ID" value="KAB0795126.1"/>
    <property type="molecule type" value="Genomic_DNA"/>
</dbReference>
<dbReference type="InterPro" id="IPR003591">
    <property type="entry name" value="Leu-rich_rpt_typical-subtyp"/>
</dbReference>
<evidence type="ECO:0000256" key="1">
    <source>
        <dbReference type="ARBA" id="ARBA00022614"/>
    </source>
</evidence>
<accession>A0A5N4ACT0</accession>
<evidence type="ECO:0000256" key="2">
    <source>
        <dbReference type="ARBA" id="ARBA00022737"/>
    </source>
</evidence>
<dbReference type="AlphaFoldDB" id="A0A5N4ACT0"/>
<evidence type="ECO:0000313" key="5">
    <source>
        <dbReference type="Proteomes" id="UP000327044"/>
    </source>
</evidence>
<name>A0A5N4ACT0_PHOPY</name>
<dbReference type="SUPFAM" id="SSF52058">
    <property type="entry name" value="L domain-like"/>
    <property type="match status" value="1"/>
</dbReference>
<feature type="chain" id="PRO_5024295111" description="LRRCT domain-containing protein" evidence="3">
    <location>
        <begin position="18"/>
        <end position="384"/>
    </location>
</feature>
<organism evidence="4 5">
    <name type="scientific">Photinus pyralis</name>
    <name type="common">Common eastern firefly</name>
    <name type="synonym">Lampyris pyralis</name>
    <dbReference type="NCBI Taxonomy" id="7054"/>
    <lineage>
        <taxon>Eukaryota</taxon>
        <taxon>Metazoa</taxon>
        <taxon>Ecdysozoa</taxon>
        <taxon>Arthropoda</taxon>
        <taxon>Hexapoda</taxon>
        <taxon>Insecta</taxon>
        <taxon>Pterygota</taxon>
        <taxon>Neoptera</taxon>
        <taxon>Endopterygota</taxon>
        <taxon>Coleoptera</taxon>
        <taxon>Polyphaga</taxon>
        <taxon>Elateriformia</taxon>
        <taxon>Elateroidea</taxon>
        <taxon>Lampyridae</taxon>
        <taxon>Lampyrinae</taxon>
        <taxon>Photinus</taxon>
    </lineage>
</organism>
<comment type="caution">
    <text evidence="4">The sequence shown here is derived from an EMBL/GenBank/DDBJ whole genome shotgun (WGS) entry which is preliminary data.</text>
</comment>
<keyword evidence="3" id="KW-0732">Signal</keyword>
<keyword evidence="5" id="KW-1185">Reference proteome</keyword>